<gene>
    <name evidence="1" type="ORF">LIER_32128</name>
</gene>
<dbReference type="Proteomes" id="UP001454036">
    <property type="component" value="Unassembled WGS sequence"/>
</dbReference>
<organism evidence="1 2">
    <name type="scientific">Lithospermum erythrorhizon</name>
    <name type="common">Purple gromwell</name>
    <name type="synonym">Lithospermum officinale var. erythrorhizon</name>
    <dbReference type="NCBI Taxonomy" id="34254"/>
    <lineage>
        <taxon>Eukaryota</taxon>
        <taxon>Viridiplantae</taxon>
        <taxon>Streptophyta</taxon>
        <taxon>Embryophyta</taxon>
        <taxon>Tracheophyta</taxon>
        <taxon>Spermatophyta</taxon>
        <taxon>Magnoliopsida</taxon>
        <taxon>eudicotyledons</taxon>
        <taxon>Gunneridae</taxon>
        <taxon>Pentapetalae</taxon>
        <taxon>asterids</taxon>
        <taxon>lamiids</taxon>
        <taxon>Boraginales</taxon>
        <taxon>Boraginaceae</taxon>
        <taxon>Boraginoideae</taxon>
        <taxon>Lithospermeae</taxon>
        <taxon>Lithospermum</taxon>
    </lineage>
</organism>
<proteinExistence type="predicted"/>
<sequence>MVLELLNIPSLKVYTRKKGGAMAGENNNAQNSDVPPLTEAANLYGVEGAWAIKMALCAKEKLGFIDGRLVEPVV</sequence>
<keyword evidence="2" id="KW-1185">Reference proteome</keyword>
<reference evidence="1 2" key="1">
    <citation type="submission" date="2024-01" db="EMBL/GenBank/DDBJ databases">
        <title>The complete chloroplast genome sequence of Lithospermum erythrorhizon: insights into the phylogenetic relationship among Boraginaceae species and the maternal lineages of purple gromwells.</title>
        <authorList>
            <person name="Okada T."/>
            <person name="Watanabe K."/>
        </authorList>
    </citation>
    <scope>NUCLEOTIDE SEQUENCE [LARGE SCALE GENOMIC DNA]</scope>
</reference>
<dbReference type="AlphaFoldDB" id="A0AAV3RVE9"/>
<evidence type="ECO:0000313" key="1">
    <source>
        <dbReference type="EMBL" id="GAA0184840.1"/>
    </source>
</evidence>
<evidence type="ECO:0000313" key="2">
    <source>
        <dbReference type="Proteomes" id="UP001454036"/>
    </source>
</evidence>
<comment type="caution">
    <text evidence="1">The sequence shown here is derived from an EMBL/GenBank/DDBJ whole genome shotgun (WGS) entry which is preliminary data.</text>
</comment>
<accession>A0AAV3RVE9</accession>
<name>A0AAV3RVE9_LITER</name>
<protein>
    <submittedName>
        <fullName evidence="1">Uncharacterized protein</fullName>
    </submittedName>
</protein>
<dbReference type="EMBL" id="BAABME010012210">
    <property type="protein sequence ID" value="GAA0184840.1"/>
    <property type="molecule type" value="Genomic_DNA"/>
</dbReference>